<dbReference type="Pfam" id="PF03948">
    <property type="entry name" value="Ribosomal_L9_C"/>
    <property type="match status" value="1"/>
</dbReference>
<dbReference type="GO" id="GO:0005840">
    <property type="term" value="C:ribosome"/>
    <property type="evidence" value="ECO:0007669"/>
    <property type="project" value="UniProtKB-KW"/>
</dbReference>
<dbReference type="Proteomes" id="UP000648239">
    <property type="component" value="Unassembled WGS sequence"/>
</dbReference>
<dbReference type="PROSITE" id="PS00651">
    <property type="entry name" value="RIBOSOMAL_L9"/>
    <property type="match status" value="1"/>
</dbReference>
<dbReference type="InterPro" id="IPR009027">
    <property type="entry name" value="Ribosomal_bL9/RNase_H1_N"/>
</dbReference>
<dbReference type="InterPro" id="IPR036791">
    <property type="entry name" value="Ribosomal_bL9_C_sf"/>
</dbReference>
<dbReference type="InterPro" id="IPR020070">
    <property type="entry name" value="Ribosomal_bL9_N"/>
</dbReference>
<comment type="function">
    <text evidence="7">Binds to the 23S rRNA.</text>
</comment>
<dbReference type="Pfam" id="PF01281">
    <property type="entry name" value="Ribosomal_L9_N"/>
    <property type="match status" value="1"/>
</dbReference>
<keyword evidence="4 7" id="KW-0689">Ribosomal protein</keyword>
<proteinExistence type="inferred from homology"/>
<dbReference type="InterPro" id="IPR020594">
    <property type="entry name" value="Ribosomal_bL9_bac/chp"/>
</dbReference>
<keyword evidence="2 7" id="KW-0699">rRNA-binding</keyword>
<comment type="caution">
    <text evidence="9">The sequence shown here is derived from an EMBL/GenBank/DDBJ whole genome shotgun (WGS) entry which is preliminary data.</text>
</comment>
<evidence type="ECO:0000256" key="7">
    <source>
        <dbReference type="HAMAP-Rule" id="MF_00503"/>
    </source>
</evidence>
<evidence type="ECO:0000256" key="2">
    <source>
        <dbReference type="ARBA" id="ARBA00022730"/>
    </source>
</evidence>
<feature type="domain" description="Ribosomal protein L9" evidence="8">
    <location>
        <begin position="13"/>
        <end position="40"/>
    </location>
</feature>
<evidence type="ECO:0000256" key="6">
    <source>
        <dbReference type="ARBA" id="ARBA00035292"/>
    </source>
</evidence>
<comment type="similarity">
    <text evidence="1 7">Belongs to the bacterial ribosomal protein bL9 family.</text>
</comment>
<gene>
    <name evidence="7" type="primary">rplI</name>
    <name evidence="9" type="ORF">IFK94_00050</name>
</gene>
<dbReference type="GO" id="GO:0003735">
    <property type="term" value="F:structural constituent of ribosome"/>
    <property type="evidence" value="ECO:0007669"/>
    <property type="project" value="InterPro"/>
</dbReference>
<dbReference type="GO" id="GO:0019843">
    <property type="term" value="F:rRNA binding"/>
    <property type="evidence" value="ECO:0007669"/>
    <property type="project" value="UniProtKB-UniRule"/>
</dbReference>
<dbReference type="NCBIfam" id="TIGR00158">
    <property type="entry name" value="L9"/>
    <property type="match status" value="1"/>
</dbReference>
<organism evidence="9 10">
    <name type="scientific">Candidatus Polarisedimenticola svalbardensis</name>
    <dbReference type="NCBI Taxonomy" id="2886004"/>
    <lineage>
        <taxon>Bacteria</taxon>
        <taxon>Pseudomonadati</taxon>
        <taxon>Acidobacteriota</taxon>
        <taxon>Candidatus Polarisedimenticolia</taxon>
        <taxon>Candidatus Polarisedimenticolales</taxon>
        <taxon>Candidatus Polarisedimenticolaceae</taxon>
        <taxon>Candidatus Polarisedimenticola</taxon>
    </lineage>
</organism>
<keyword evidence="5 7" id="KW-0687">Ribonucleoprotein</keyword>
<accession>A0A8J7CDB8</accession>
<evidence type="ECO:0000256" key="5">
    <source>
        <dbReference type="ARBA" id="ARBA00023274"/>
    </source>
</evidence>
<dbReference type="SUPFAM" id="SSF55658">
    <property type="entry name" value="L9 N-domain-like"/>
    <property type="match status" value="1"/>
</dbReference>
<dbReference type="InterPro" id="IPR020069">
    <property type="entry name" value="Ribosomal_bL9_C"/>
</dbReference>
<dbReference type="InterPro" id="IPR000244">
    <property type="entry name" value="Ribosomal_bL9"/>
</dbReference>
<dbReference type="FunFam" id="3.10.430.100:FF:000006">
    <property type="entry name" value="50S ribosomal protein L9"/>
    <property type="match status" value="1"/>
</dbReference>
<evidence type="ECO:0000256" key="3">
    <source>
        <dbReference type="ARBA" id="ARBA00022884"/>
    </source>
</evidence>
<dbReference type="PANTHER" id="PTHR21368">
    <property type="entry name" value="50S RIBOSOMAL PROTEIN L9"/>
    <property type="match status" value="1"/>
</dbReference>
<evidence type="ECO:0000313" key="9">
    <source>
        <dbReference type="EMBL" id="MBD3866494.1"/>
    </source>
</evidence>
<dbReference type="Gene3D" id="3.10.430.100">
    <property type="entry name" value="Ribosomal protein L9, C-terminal domain"/>
    <property type="match status" value="1"/>
</dbReference>
<evidence type="ECO:0000256" key="1">
    <source>
        <dbReference type="ARBA" id="ARBA00010605"/>
    </source>
</evidence>
<dbReference type="SUPFAM" id="SSF55653">
    <property type="entry name" value="Ribosomal protein L9 C-domain"/>
    <property type="match status" value="1"/>
</dbReference>
<dbReference type="AlphaFoldDB" id="A0A8J7CDB8"/>
<dbReference type="EMBL" id="JACXWD010000001">
    <property type="protein sequence ID" value="MBD3866494.1"/>
    <property type="molecule type" value="Genomic_DNA"/>
</dbReference>
<dbReference type="Gene3D" id="3.40.5.10">
    <property type="entry name" value="Ribosomal protein L9, N-terminal domain"/>
    <property type="match status" value="1"/>
</dbReference>
<evidence type="ECO:0000256" key="4">
    <source>
        <dbReference type="ARBA" id="ARBA00022980"/>
    </source>
</evidence>
<dbReference type="GO" id="GO:1990904">
    <property type="term" value="C:ribonucleoprotein complex"/>
    <property type="evidence" value="ECO:0007669"/>
    <property type="project" value="UniProtKB-KW"/>
</dbReference>
<protein>
    <recommendedName>
        <fullName evidence="6 7">Large ribosomal subunit protein bL9</fullName>
    </recommendedName>
</protein>
<dbReference type="InterPro" id="IPR036935">
    <property type="entry name" value="Ribosomal_bL9_N_sf"/>
</dbReference>
<dbReference type="GO" id="GO:0006412">
    <property type="term" value="P:translation"/>
    <property type="evidence" value="ECO:0007669"/>
    <property type="project" value="UniProtKB-UniRule"/>
</dbReference>
<name>A0A8J7CDB8_9BACT</name>
<evidence type="ECO:0000259" key="8">
    <source>
        <dbReference type="PROSITE" id="PS00651"/>
    </source>
</evidence>
<evidence type="ECO:0000313" key="10">
    <source>
        <dbReference type="Proteomes" id="UP000648239"/>
    </source>
</evidence>
<reference evidence="9 10" key="1">
    <citation type="submission" date="2020-08" db="EMBL/GenBank/DDBJ databases">
        <title>Acidobacteriota in marine sediments use diverse sulfur dissimilation pathways.</title>
        <authorList>
            <person name="Wasmund K."/>
        </authorList>
    </citation>
    <scope>NUCLEOTIDE SEQUENCE [LARGE SCALE GENOMIC DNA]</scope>
    <source>
        <strain evidence="9">MAG AM4</strain>
    </source>
</reference>
<dbReference type="HAMAP" id="MF_00503">
    <property type="entry name" value="Ribosomal_bL9"/>
    <property type="match status" value="1"/>
</dbReference>
<sequence>MKVVLCQDMDNLGERGDVVNVAAGYARNFLFPKDYALPATPGNMKVLEQRRRIWEARDSKEIEAAREFASKLEAVSLTVAKKSGEGDTLYGSVTNIEIAELLHAKGIEVDRRKIVIDDPIKTLGTFTVHVKLHKSVVGDVTVNVTAAEGE</sequence>
<keyword evidence="3 7" id="KW-0694">RNA-binding</keyword>